<evidence type="ECO:0000259" key="5">
    <source>
        <dbReference type="PROSITE" id="PS50042"/>
    </source>
</evidence>
<dbReference type="InterPro" id="IPR012318">
    <property type="entry name" value="HTH_CRP"/>
</dbReference>
<dbReference type="InterPro" id="IPR036388">
    <property type="entry name" value="WH-like_DNA-bd_sf"/>
</dbReference>
<reference evidence="7 8" key="1">
    <citation type="journal article" date="2019" name="Int. J. Syst. Evol. Microbiol.">
        <title>The Global Catalogue of Microorganisms (GCM) 10K type strain sequencing project: providing services to taxonomists for standard genome sequencing and annotation.</title>
        <authorList>
            <consortium name="The Broad Institute Genomics Platform"/>
            <consortium name="The Broad Institute Genome Sequencing Center for Infectious Disease"/>
            <person name="Wu L."/>
            <person name="Ma J."/>
        </authorList>
    </citation>
    <scope>NUCLEOTIDE SEQUENCE [LARGE SCALE GENOMIC DNA]</scope>
    <source>
        <strain evidence="7 8">JCM 14559</strain>
    </source>
</reference>
<feature type="domain" description="HTH crp-type" evidence="6">
    <location>
        <begin position="165"/>
        <end position="238"/>
    </location>
</feature>
<dbReference type="CDD" id="cd00038">
    <property type="entry name" value="CAP_ED"/>
    <property type="match status" value="1"/>
</dbReference>
<name>A0ABN2WYG5_9ACTN</name>
<evidence type="ECO:0000256" key="1">
    <source>
        <dbReference type="ARBA" id="ARBA00023015"/>
    </source>
</evidence>
<dbReference type="RefSeq" id="WP_344553178.1">
    <property type="nucleotide sequence ID" value="NZ_BAAANS010000022.1"/>
</dbReference>
<accession>A0ABN2WYG5</accession>
<dbReference type="SUPFAM" id="SSF51206">
    <property type="entry name" value="cAMP-binding domain-like"/>
    <property type="match status" value="1"/>
</dbReference>
<comment type="caution">
    <text evidence="7">The sequence shown here is derived from an EMBL/GenBank/DDBJ whole genome shotgun (WGS) entry which is preliminary data.</text>
</comment>
<dbReference type="Pfam" id="PF13545">
    <property type="entry name" value="HTH_Crp_2"/>
    <property type="match status" value="1"/>
</dbReference>
<gene>
    <name evidence="7" type="ORF">GCM10009759_35430</name>
</gene>
<dbReference type="Proteomes" id="UP001500897">
    <property type="component" value="Unassembled WGS sequence"/>
</dbReference>
<protein>
    <submittedName>
        <fullName evidence="7">Crp/Fnr family transcriptional regulator</fullName>
    </submittedName>
</protein>
<dbReference type="InterPro" id="IPR000595">
    <property type="entry name" value="cNMP-bd_dom"/>
</dbReference>
<dbReference type="InterPro" id="IPR036390">
    <property type="entry name" value="WH_DNA-bd_sf"/>
</dbReference>
<dbReference type="PANTHER" id="PTHR24567">
    <property type="entry name" value="CRP FAMILY TRANSCRIPTIONAL REGULATORY PROTEIN"/>
    <property type="match status" value="1"/>
</dbReference>
<proteinExistence type="predicted"/>
<evidence type="ECO:0000259" key="6">
    <source>
        <dbReference type="PROSITE" id="PS51063"/>
    </source>
</evidence>
<evidence type="ECO:0000256" key="3">
    <source>
        <dbReference type="ARBA" id="ARBA00023163"/>
    </source>
</evidence>
<dbReference type="EMBL" id="BAAANS010000022">
    <property type="protein sequence ID" value="GAA2101571.1"/>
    <property type="molecule type" value="Genomic_DNA"/>
</dbReference>
<keyword evidence="8" id="KW-1185">Reference proteome</keyword>
<keyword evidence="1" id="KW-0805">Transcription regulation</keyword>
<dbReference type="InterPro" id="IPR050397">
    <property type="entry name" value="Env_Response_Regulators"/>
</dbReference>
<feature type="domain" description="Cyclic nucleotide-binding" evidence="5">
    <location>
        <begin position="31"/>
        <end position="134"/>
    </location>
</feature>
<dbReference type="InterPro" id="IPR014710">
    <property type="entry name" value="RmlC-like_jellyroll"/>
</dbReference>
<dbReference type="PROSITE" id="PS51063">
    <property type="entry name" value="HTH_CRP_2"/>
    <property type="match status" value="1"/>
</dbReference>
<dbReference type="InterPro" id="IPR018490">
    <property type="entry name" value="cNMP-bd_dom_sf"/>
</dbReference>
<organism evidence="7 8">
    <name type="scientific">Kitasatospora saccharophila</name>
    <dbReference type="NCBI Taxonomy" id="407973"/>
    <lineage>
        <taxon>Bacteria</taxon>
        <taxon>Bacillati</taxon>
        <taxon>Actinomycetota</taxon>
        <taxon>Actinomycetes</taxon>
        <taxon>Kitasatosporales</taxon>
        <taxon>Streptomycetaceae</taxon>
        <taxon>Kitasatospora</taxon>
    </lineage>
</organism>
<dbReference type="Pfam" id="PF00027">
    <property type="entry name" value="cNMP_binding"/>
    <property type="match status" value="1"/>
</dbReference>
<keyword evidence="2" id="KW-0238">DNA-binding</keyword>
<dbReference type="SUPFAM" id="SSF46785">
    <property type="entry name" value="Winged helix' DNA-binding domain"/>
    <property type="match status" value="1"/>
</dbReference>
<dbReference type="PANTHER" id="PTHR24567:SF68">
    <property type="entry name" value="DNA-BINDING TRANSCRIPTIONAL DUAL REGULATOR CRP"/>
    <property type="match status" value="1"/>
</dbReference>
<dbReference type="Gene3D" id="1.10.10.10">
    <property type="entry name" value="Winged helix-like DNA-binding domain superfamily/Winged helix DNA-binding domain"/>
    <property type="match status" value="1"/>
</dbReference>
<evidence type="ECO:0000256" key="2">
    <source>
        <dbReference type="ARBA" id="ARBA00023125"/>
    </source>
</evidence>
<evidence type="ECO:0000256" key="4">
    <source>
        <dbReference type="SAM" id="MobiDB-lite"/>
    </source>
</evidence>
<dbReference type="SMART" id="SM00419">
    <property type="entry name" value="HTH_CRP"/>
    <property type="match status" value="1"/>
</dbReference>
<dbReference type="PROSITE" id="PS50042">
    <property type="entry name" value="CNMP_BINDING_3"/>
    <property type="match status" value="1"/>
</dbReference>
<dbReference type="PRINTS" id="PR00103">
    <property type="entry name" value="CAMPKINASE"/>
</dbReference>
<feature type="region of interest" description="Disordered" evidence="4">
    <location>
        <begin position="1"/>
        <end position="24"/>
    </location>
</feature>
<evidence type="ECO:0000313" key="8">
    <source>
        <dbReference type="Proteomes" id="UP001500897"/>
    </source>
</evidence>
<sequence length="261" mass="27168">MGTDSPPTGDAAPPSGPGARRPASRWPTGSYLGLLSASSHQALMLAGRVAVHSAGEVLLREGERASHLFLIEEGLVKVTSMTEEGHVSLLAIRAAGDVVGELAAVDGAPRSATVTAVGTVRARAIQHSEFVRLFRQEPQIALALVAAVAGKLRAATRARVDTGGYPLQVRLARALVELAETYGEPTENGVAITVPLSQEDLAALISSSMAGVTRSLQQFRKNGLIDTSYRRLTVLDLDALSDLAVLPHPARDGSTGSPATA</sequence>
<dbReference type="SMART" id="SM00100">
    <property type="entry name" value="cNMP"/>
    <property type="match status" value="1"/>
</dbReference>
<keyword evidence="3" id="KW-0804">Transcription</keyword>
<dbReference type="Gene3D" id="2.60.120.10">
    <property type="entry name" value="Jelly Rolls"/>
    <property type="match status" value="1"/>
</dbReference>
<evidence type="ECO:0000313" key="7">
    <source>
        <dbReference type="EMBL" id="GAA2101571.1"/>
    </source>
</evidence>